<feature type="non-terminal residue" evidence="2">
    <location>
        <position position="179"/>
    </location>
</feature>
<evidence type="ECO:0000313" key="3">
    <source>
        <dbReference type="Proteomes" id="UP000253664"/>
    </source>
</evidence>
<feature type="region of interest" description="Disordered" evidence="1">
    <location>
        <begin position="1"/>
        <end position="26"/>
    </location>
</feature>
<evidence type="ECO:0000256" key="1">
    <source>
        <dbReference type="SAM" id="MobiDB-lite"/>
    </source>
</evidence>
<evidence type="ECO:0000313" key="2">
    <source>
        <dbReference type="EMBL" id="RCI13911.1"/>
    </source>
</evidence>
<feature type="compositionally biased region" description="Low complexity" evidence="1">
    <location>
        <begin position="74"/>
        <end position="90"/>
    </location>
</feature>
<reference evidence="2 3" key="1">
    <citation type="journal article" date="2015" name="BMC Genomics">
        <title>Insights from the genome of Ophiocordyceps polyrhachis-furcata to pathogenicity and host specificity in insect fungi.</title>
        <authorList>
            <person name="Wichadakul D."/>
            <person name="Kobmoo N."/>
            <person name="Ingsriswang S."/>
            <person name="Tangphatsornruang S."/>
            <person name="Chantasingh D."/>
            <person name="Luangsa-ard J.J."/>
            <person name="Eurwilaichitr L."/>
        </authorList>
    </citation>
    <scope>NUCLEOTIDE SEQUENCE [LARGE SCALE GENOMIC DNA]</scope>
    <source>
        <strain evidence="2 3">BCC 54312</strain>
    </source>
</reference>
<accession>A0A367LHM3</accession>
<dbReference type="EMBL" id="LKCN02000005">
    <property type="protein sequence ID" value="RCI13911.1"/>
    <property type="molecule type" value="Genomic_DNA"/>
</dbReference>
<sequence length="179" mass="19535">MRKAVEEGTKRTDPAVEARSDEKSRLERENEIALIDRYKVCCLCRRILAIKPNPRDPGLAQATIRPMPEEGKEGPFSSSGLQGGFSSQCSGRRRAPDVIHDTSSSSIIHSFGISSTRGGGLGLRLSLNSKCRARGKGAGGSWWLFAAAAIDPSRLLAALNRIRSFIHTFLEEAQEARIN</sequence>
<keyword evidence="3" id="KW-1185">Reference proteome</keyword>
<name>A0A367LHM3_9HYPO</name>
<gene>
    <name evidence="2" type="ORF">L249_8222</name>
</gene>
<dbReference type="AlphaFoldDB" id="A0A367LHM3"/>
<protein>
    <submittedName>
        <fullName evidence="2">Uncharacterized protein</fullName>
    </submittedName>
</protein>
<proteinExistence type="predicted"/>
<organism evidence="2 3">
    <name type="scientific">Ophiocordyceps polyrhachis-furcata BCC 54312</name>
    <dbReference type="NCBI Taxonomy" id="1330021"/>
    <lineage>
        <taxon>Eukaryota</taxon>
        <taxon>Fungi</taxon>
        <taxon>Dikarya</taxon>
        <taxon>Ascomycota</taxon>
        <taxon>Pezizomycotina</taxon>
        <taxon>Sordariomycetes</taxon>
        <taxon>Hypocreomycetidae</taxon>
        <taxon>Hypocreales</taxon>
        <taxon>Ophiocordycipitaceae</taxon>
        <taxon>Ophiocordyceps</taxon>
    </lineage>
</organism>
<comment type="caution">
    <text evidence="2">The sequence shown here is derived from an EMBL/GenBank/DDBJ whole genome shotgun (WGS) entry which is preliminary data.</text>
</comment>
<dbReference type="Proteomes" id="UP000253664">
    <property type="component" value="Unassembled WGS sequence"/>
</dbReference>
<feature type="region of interest" description="Disordered" evidence="1">
    <location>
        <begin position="66"/>
        <end position="96"/>
    </location>
</feature>